<feature type="transmembrane region" description="Helical" evidence="5">
    <location>
        <begin position="199"/>
        <end position="215"/>
    </location>
</feature>
<feature type="domain" description="O-antigen ligase-related" evidence="6">
    <location>
        <begin position="211"/>
        <end position="359"/>
    </location>
</feature>
<dbReference type="RefSeq" id="WP_222824585.1">
    <property type="nucleotide sequence ID" value="NZ_JAHWXP010000002.1"/>
</dbReference>
<feature type="transmembrane region" description="Helical" evidence="5">
    <location>
        <begin position="243"/>
        <end position="261"/>
    </location>
</feature>
<proteinExistence type="predicted"/>
<dbReference type="InterPro" id="IPR007016">
    <property type="entry name" value="O-antigen_ligase-rel_domated"/>
</dbReference>
<comment type="caution">
    <text evidence="8">The sequence shown here is derived from an EMBL/GenBank/DDBJ whole genome shotgun (WGS) entry which is preliminary data.</text>
</comment>
<evidence type="ECO:0000259" key="6">
    <source>
        <dbReference type="Pfam" id="PF04932"/>
    </source>
</evidence>
<dbReference type="Proteomes" id="UP000759298">
    <property type="component" value="Unassembled WGS sequence"/>
</dbReference>
<dbReference type="EMBL" id="JAHWXP010000002">
    <property type="protein sequence ID" value="MBY8336993.1"/>
    <property type="molecule type" value="Genomic_DNA"/>
</dbReference>
<keyword evidence="2 5" id="KW-0812">Transmembrane</keyword>
<organism evidence="8 9">
    <name type="scientific">Alteriqipengyuania abyssalis</name>
    <dbReference type="NCBI Taxonomy" id="2860200"/>
    <lineage>
        <taxon>Bacteria</taxon>
        <taxon>Pseudomonadati</taxon>
        <taxon>Pseudomonadota</taxon>
        <taxon>Alphaproteobacteria</taxon>
        <taxon>Sphingomonadales</taxon>
        <taxon>Erythrobacteraceae</taxon>
        <taxon>Alteriqipengyuania</taxon>
    </lineage>
</organism>
<evidence type="ECO:0000256" key="2">
    <source>
        <dbReference type="ARBA" id="ARBA00022692"/>
    </source>
</evidence>
<keyword evidence="8" id="KW-0436">Ligase</keyword>
<feature type="transmembrane region" description="Helical" evidence="5">
    <location>
        <begin position="166"/>
        <end position="187"/>
    </location>
</feature>
<feature type="transmembrane region" description="Helical" evidence="5">
    <location>
        <begin position="410"/>
        <end position="430"/>
    </location>
</feature>
<evidence type="ECO:0000256" key="3">
    <source>
        <dbReference type="ARBA" id="ARBA00022989"/>
    </source>
</evidence>
<dbReference type="Pfam" id="PF19358">
    <property type="entry name" value="DUF5935"/>
    <property type="match status" value="1"/>
</dbReference>
<feature type="transmembrane region" description="Helical" evidence="5">
    <location>
        <begin position="384"/>
        <end position="404"/>
    </location>
</feature>
<comment type="subcellular location">
    <subcellularLocation>
        <location evidence="1">Membrane</location>
        <topology evidence="1">Multi-pass membrane protein</topology>
    </subcellularLocation>
</comment>
<dbReference type="GO" id="GO:0016874">
    <property type="term" value="F:ligase activity"/>
    <property type="evidence" value="ECO:0007669"/>
    <property type="project" value="UniProtKB-KW"/>
</dbReference>
<evidence type="ECO:0000313" key="8">
    <source>
        <dbReference type="EMBL" id="MBY8336993.1"/>
    </source>
</evidence>
<dbReference type="PANTHER" id="PTHR37422:SF13">
    <property type="entry name" value="LIPOPOLYSACCHARIDE BIOSYNTHESIS PROTEIN PA4999-RELATED"/>
    <property type="match status" value="1"/>
</dbReference>
<accession>A0ABS7PD42</accession>
<evidence type="ECO:0000313" key="9">
    <source>
        <dbReference type="Proteomes" id="UP000759298"/>
    </source>
</evidence>
<feature type="transmembrane region" description="Helical" evidence="5">
    <location>
        <begin position="105"/>
        <end position="121"/>
    </location>
</feature>
<evidence type="ECO:0000256" key="1">
    <source>
        <dbReference type="ARBA" id="ARBA00004141"/>
    </source>
</evidence>
<reference evidence="8 9" key="1">
    <citation type="submission" date="2021-07" db="EMBL/GenBank/DDBJ databases">
        <title>Alteriqipengyuania abyssalis NZ-12B nov, sp.nov isolated from deep sea sponge in pacific ocean.</title>
        <authorList>
            <person name="Tareen S."/>
            <person name="Wink J."/>
        </authorList>
    </citation>
    <scope>NUCLEOTIDE SEQUENCE [LARGE SCALE GENOMIC DNA]</scope>
    <source>
        <strain evidence="8 9">NZ-12B</strain>
    </source>
</reference>
<evidence type="ECO:0000256" key="5">
    <source>
        <dbReference type="SAM" id="Phobius"/>
    </source>
</evidence>
<dbReference type="InterPro" id="IPR051533">
    <property type="entry name" value="WaaL-like"/>
</dbReference>
<feature type="transmembrane region" description="Helical" evidence="5">
    <location>
        <begin position="128"/>
        <end position="146"/>
    </location>
</feature>
<feature type="transmembrane region" description="Helical" evidence="5">
    <location>
        <begin position="355"/>
        <end position="372"/>
    </location>
</feature>
<feature type="transmembrane region" description="Helical" evidence="5">
    <location>
        <begin position="43"/>
        <end position="64"/>
    </location>
</feature>
<dbReference type="InterPro" id="IPR045979">
    <property type="entry name" value="DUF5935"/>
</dbReference>
<name>A0ABS7PD42_9SPHN</name>
<dbReference type="PANTHER" id="PTHR37422">
    <property type="entry name" value="TEICHURONIC ACID BIOSYNTHESIS PROTEIN TUAE"/>
    <property type="match status" value="1"/>
</dbReference>
<keyword evidence="4 5" id="KW-0472">Membrane</keyword>
<evidence type="ECO:0000259" key="7">
    <source>
        <dbReference type="Pfam" id="PF19358"/>
    </source>
</evidence>
<protein>
    <submittedName>
        <fullName evidence="8">O-antigen ligase family protein</fullName>
    </submittedName>
</protein>
<feature type="domain" description="DUF5935" evidence="7">
    <location>
        <begin position="1"/>
        <end position="193"/>
    </location>
</feature>
<feature type="transmembrane region" description="Helical" evidence="5">
    <location>
        <begin position="76"/>
        <end position="93"/>
    </location>
</feature>
<keyword evidence="9" id="KW-1185">Reference proteome</keyword>
<keyword evidence="3 5" id="KW-1133">Transmembrane helix</keyword>
<gene>
    <name evidence="8" type="ORF">KYN89_08020</name>
</gene>
<evidence type="ECO:0000256" key="4">
    <source>
        <dbReference type="ARBA" id="ARBA00023136"/>
    </source>
</evidence>
<sequence length="465" mass="51327">MTDLFLLGFFGLLLLFGLKRPFLWVCAYLYVDILAPQKMGFGIITSVPVSLIAFAAAFGGWLLMDKKTKLTFTFRQGLLAFLLVWSWFTLQGAEFTEPALAKWDWVWKTLVFAIFLPFTVTTKLRFEAAALIMVLTAGAIIISGGIKTVFGGGGYGTLSLFVNDNSGIYESSTISTVAIAIIPLIYWFTRYGTIFPPSLPVKIFAACLAGACLLIPIGTEARTGLLCIAMLGLLILRESRHKLLLAVGGVLLCVAAFPFLPQSYADRMATMMTAEEDESASTRMAVWEWTIDYARDRPLGGGFEAYRANSFTYRMPQTTGEGNMTTTRFEKVVDEGRAYHSAIFEMLGEQGWPGLIAWLLLQALGLLQMELVRRRMRRRADPQVEWLGHLAIALQYAQLIYLVGALFQGIAWQPFIMMLAGLQIALAIYAKRYDSPQGATVGERLAAQRRAAAPDAVATGPAPLR</sequence>
<dbReference type="Pfam" id="PF04932">
    <property type="entry name" value="Wzy_C"/>
    <property type="match status" value="1"/>
</dbReference>
<feature type="transmembrane region" description="Helical" evidence="5">
    <location>
        <begin position="221"/>
        <end position="236"/>
    </location>
</feature>